<feature type="compositionally biased region" description="Low complexity" evidence="1">
    <location>
        <begin position="29"/>
        <end position="44"/>
    </location>
</feature>
<organism evidence="3 4">
    <name type="scientific">Melanomma pulvis-pyrius CBS 109.77</name>
    <dbReference type="NCBI Taxonomy" id="1314802"/>
    <lineage>
        <taxon>Eukaryota</taxon>
        <taxon>Fungi</taxon>
        <taxon>Dikarya</taxon>
        <taxon>Ascomycota</taxon>
        <taxon>Pezizomycotina</taxon>
        <taxon>Dothideomycetes</taxon>
        <taxon>Pleosporomycetidae</taxon>
        <taxon>Pleosporales</taxon>
        <taxon>Melanommataceae</taxon>
        <taxon>Melanomma</taxon>
    </lineage>
</organism>
<feature type="transmembrane region" description="Helical" evidence="2">
    <location>
        <begin position="88"/>
        <end position="116"/>
    </location>
</feature>
<gene>
    <name evidence="3" type="ORF">K505DRAFT_326281</name>
</gene>
<sequence>MADGEQQPPHPHLQTSAQTSPSLDNPDRTTTSASASSSSSPTSSHRFDSAVALSPASPPTSSNERSPLLPPLITGHGPRRHVVSRQTIPAWLGVIIVAGVLVWTTWLSIFVVGLLWRNKGGREDDGFGGWSTGRYAGARRGVEGWGL</sequence>
<name>A0A6A6X701_9PLEO</name>
<keyword evidence="4" id="KW-1185">Reference proteome</keyword>
<protein>
    <submittedName>
        <fullName evidence="3">Uncharacterized protein</fullName>
    </submittedName>
</protein>
<evidence type="ECO:0000256" key="1">
    <source>
        <dbReference type="SAM" id="MobiDB-lite"/>
    </source>
</evidence>
<dbReference type="EMBL" id="MU001977">
    <property type="protein sequence ID" value="KAF2792290.1"/>
    <property type="molecule type" value="Genomic_DNA"/>
</dbReference>
<keyword evidence="2" id="KW-0472">Membrane</keyword>
<dbReference type="Proteomes" id="UP000799757">
    <property type="component" value="Unassembled WGS sequence"/>
</dbReference>
<keyword evidence="2" id="KW-1133">Transmembrane helix</keyword>
<evidence type="ECO:0000313" key="4">
    <source>
        <dbReference type="Proteomes" id="UP000799757"/>
    </source>
</evidence>
<feature type="compositionally biased region" description="Polar residues" evidence="1">
    <location>
        <begin position="13"/>
        <end position="23"/>
    </location>
</feature>
<keyword evidence="2" id="KW-0812">Transmembrane</keyword>
<reference evidence="3" key="1">
    <citation type="journal article" date="2020" name="Stud. Mycol.">
        <title>101 Dothideomycetes genomes: a test case for predicting lifestyles and emergence of pathogens.</title>
        <authorList>
            <person name="Haridas S."/>
            <person name="Albert R."/>
            <person name="Binder M."/>
            <person name="Bloem J."/>
            <person name="Labutti K."/>
            <person name="Salamov A."/>
            <person name="Andreopoulos B."/>
            <person name="Baker S."/>
            <person name="Barry K."/>
            <person name="Bills G."/>
            <person name="Bluhm B."/>
            <person name="Cannon C."/>
            <person name="Castanera R."/>
            <person name="Culley D."/>
            <person name="Daum C."/>
            <person name="Ezra D."/>
            <person name="Gonzalez J."/>
            <person name="Henrissat B."/>
            <person name="Kuo A."/>
            <person name="Liang C."/>
            <person name="Lipzen A."/>
            <person name="Lutzoni F."/>
            <person name="Magnuson J."/>
            <person name="Mondo S."/>
            <person name="Nolan M."/>
            <person name="Ohm R."/>
            <person name="Pangilinan J."/>
            <person name="Park H.-J."/>
            <person name="Ramirez L."/>
            <person name="Alfaro M."/>
            <person name="Sun H."/>
            <person name="Tritt A."/>
            <person name="Yoshinaga Y."/>
            <person name="Zwiers L.-H."/>
            <person name="Turgeon B."/>
            <person name="Goodwin S."/>
            <person name="Spatafora J."/>
            <person name="Crous P."/>
            <person name="Grigoriev I."/>
        </authorList>
    </citation>
    <scope>NUCLEOTIDE SEQUENCE</scope>
    <source>
        <strain evidence="3">CBS 109.77</strain>
    </source>
</reference>
<accession>A0A6A6X701</accession>
<evidence type="ECO:0000256" key="2">
    <source>
        <dbReference type="SAM" id="Phobius"/>
    </source>
</evidence>
<dbReference type="AlphaFoldDB" id="A0A6A6X701"/>
<dbReference type="OrthoDB" id="3659759at2759"/>
<proteinExistence type="predicted"/>
<feature type="region of interest" description="Disordered" evidence="1">
    <location>
        <begin position="1"/>
        <end position="78"/>
    </location>
</feature>
<evidence type="ECO:0000313" key="3">
    <source>
        <dbReference type="EMBL" id="KAF2792290.1"/>
    </source>
</evidence>